<organism evidence="1 2">
    <name type="scientific">Aspergillus costaricaensis CBS 115574</name>
    <dbReference type="NCBI Taxonomy" id="1448317"/>
    <lineage>
        <taxon>Eukaryota</taxon>
        <taxon>Fungi</taxon>
        <taxon>Dikarya</taxon>
        <taxon>Ascomycota</taxon>
        <taxon>Pezizomycotina</taxon>
        <taxon>Eurotiomycetes</taxon>
        <taxon>Eurotiomycetidae</taxon>
        <taxon>Eurotiales</taxon>
        <taxon>Aspergillaceae</taxon>
        <taxon>Aspergillus</taxon>
        <taxon>Aspergillus subgen. Circumdati</taxon>
    </lineage>
</organism>
<sequence length="85" mass="9578">MSCNRDGAFSFGVSLCSLCSLLLSHSLSHSRSHSHSQSIFQFLSLPFPISEIWQTLSRSPHFHFEVLIGEVQMQEKSIRLTGKGR</sequence>
<accession>A0ACD1IQ34</accession>
<evidence type="ECO:0000313" key="2">
    <source>
        <dbReference type="Proteomes" id="UP000249748"/>
    </source>
</evidence>
<name>A0ACD1IQ34_9EURO</name>
<evidence type="ECO:0000313" key="1">
    <source>
        <dbReference type="EMBL" id="RAK92379.1"/>
    </source>
</evidence>
<keyword evidence="2" id="KW-1185">Reference proteome</keyword>
<gene>
    <name evidence="1" type="ORF">BO79DRAFT_207477</name>
</gene>
<dbReference type="EMBL" id="KZ824539">
    <property type="protein sequence ID" value="RAK92379.1"/>
    <property type="molecule type" value="Genomic_DNA"/>
</dbReference>
<reference evidence="1" key="1">
    <citation type="submission" date="2018-02" db="EMBL/GenBank/DDBJ databases">
        <title>The genomes of Aspergillus section Nigri reveals drivers in fungal speciation.</title>
        <authorList>
            <consortium name="DOE Joint Genome Institute"/>
            <person name="Vesth T.C."/>
            <person name="Nybo J."/>
            <person name="Theobald S."/>
            <person name="Brandl J."/>
            <person name="Frisvad J.C."/>
            <person name="Nielsen K.F."/>
            <person name="Lyhne E.K."/>
            <person name="Kogle M.E."/>
            <person name="Kuo A."/>
            <person name="Riley R."/>
            <person name="Clum A."/>
            <person name="Nolan M."/>
            <person name="Lipzen A."/>
            <person name="Salamov A."/>
            <person name="Henrissat B."/>
            <person name="Wiebenga A."/>
            <person name="De vries R.P."/>
            <person name="Grigoriev I.V."/>
            <person name="Mortensen U.H."/>
            <person name="Andersen M.R."/>
            <person name="Baker S.E."/>
        </authorList>
    </citation>
    <scope>NUCLEOTIDE SEQUENCE</scope>
    <source>
        <strain evidence="1">CBS 115574</strain>
    </source>
</reference>
<dbReference type="Proteomes" id="UP000249748">
    <property type="component" value="Unassembled WGS sequence"/>
</dbReference>
<protein>
    <submittedName>
        <fullName evidence="1">Uncharacterized protein</fullName>
    </submittedName>
</protein>
<proteinExistence type="predicted"/>